<keyword evidence="3" id="KW-1185">Reference proteome</keyword>
<evidence type="ECO:0000313" key="2">
    <source>
        <dbReference type="EMBL" id="RYU97219.1"/>
    </source>
</evidence>
<protein>
    <submittedName>
        <fullName evidence="2">XRE family transcriptional regulator</fullName>
    </submittedName>
</protein>
<dbReference type="SMART" id="SM00530">
    <property type="entry name" value="HTH_XRE"/>
    <property type="match status" value="1"/>
</dbReference>
<evidence type="ECO:0000259" key="1">
    <source>
        <dbReference type="PROSITE" id="PS50943"/>
    </source>
</evidence>
<dbReference type="InterPro" id="IPR001387">
    <property type="entry name" value="Cro/C1-type_HTH"/>
</dbReference>
<proteinExistence type="predicted"/>
<name>A0A4Q5M518_9BACT</name>
<organism evidence="2 3">
    <name type="scientific">Emticicia agri</name>
    <dbReference type="NCBI Taxonomy" id="2492393"/>
    <lineage>
        <taxon>Bacteria</taxon>
        <taxon>Pseudomonadati</taxon>
        <taxon>Bacteroidota</taxon>
        <taxon>Cytophagia</taxon>
        <taxon>Cytophagales</taxon>
        <taxon>Leadbetterellaceae</taxon>
        <taxon>Emticicia</taxon>
    </lineage>
</organism>
<sequence>MKLNEKIRRFINDKDLTSTKFADEIGVPRPSISHILSDRNKPSLEIVQKIYKRYPELGFDWFLEDEENETQALSQVTNNQAVTQQKRPIFASRESLERKIADNATPQQNLSSTILPNFGHGNVARIIVVYTDGNTQVFESSNT</sequence>
<dbReference type="RefSeq" id="WP_130019414.1">
    <property type="nucleotide sequence ID" value="NZ_SEWF01000003.1"/>
</dbReference>
<dbReference type="EMBL" id="SEWF01000003">
    <property type="protein sequence ID" value="RYU97219.1"/>
    <property type="molecule type" value="Genomic_DNA"/>
</dbReference>
<dbReference type="InterPro" id="IPR010982">
    <property type="entry name" value="Lambda_DNA-bd_dom_sf"/>
</dbReference>
<dbReference type="Gene3D" id="1.10.260.40">
    <property type="entry name" value="lambda repressor-like DNA-binding domains"/>
    <property type="match status" value="1"/>
</dbReference>
<reference evidence="2 3" key="1">
    <citation type="submission" date="2019-02" db="EMBL/GenBank/DDBJ databases">
        <title>Bacterial novel species Emticicia sp. 17J42-9 isolated from soil.</title>
        <authorList>
            <person name="Jung H.-Y."/>
        </authorList>
    </citation>
    <scope>NUCLEOTIDE SEQUENCE [LARGE SCALE GENOMIC DNA]</scope>
    <source>
        <strain evidence="2 3">17J42-9</strain>
    </source>
</reference>
<evidence type="ECO:0000313" key="3">
    <source>
        <dbReference type="Proteomes" id="UP000293162"/>
    </source>
</evidence>
<dbReference type="SUPFAM" id="SSF47413">
    <property type="entry name" value="lambda repressor-like DNA-binding domains"/>
    <property type="match status" value="1"/>
</dbReference>
<gene>
    <name evidence="2" type="ORF">EWM59_02725</name>
</gene>
<dbReference type="Pfam" id="PF01381">
    <property type="entry name" value="HTH_3"/>
    <property type="match status" value="1"/>
</dbReference>
<comment type="caution">
    <text evidence="2">The sequence shown here is derived from an EMBL/GenBank/DDBJ whole genome shotgun (WGS) entry which is preliminary data.</text>
</comment>
<accession>A0A4Q5M518</accession>
<dbReference type="OrthoDB" id="1034290at2"/>
<dbReference type="Proteomes" id="UP000293162">
    <property type="component" value="Unassembled WGS sequence"/>
</dbReference>
<dbReference type="PROSITE" id="PS50943">
    <property type="entry name" value="HTH_CROC1"/>
    <property type="match status" value="1"/>
</dbReference>
<feature type="domain" description="HTH cro/C1-type" evidence="1">
    <location>
        <begin position="7"/>
        <end position="50"/>
    </location>
</feature>
<dbReference type="GO" id="GO:0003677">
    <property type="term" value="F:DNA binding"/>
    <property type="evidence" value="ECO:0007669"/>
    <property type="project" value="InterPro"/>
</dbReference>
<dbReference type="AlphaFoldDB" id="A0A4Q5M518"/>
<dbReference type="CDD" id="cd00093">
    <property type="entry name" value="HTH_XRE"/>
    <property type="match status" value="1"/>
</dbReference>